<evidence type="ECO:0000313" key="2">
    <source>
        <dbReference type="Proteomes" id="UP001597369"/>
    </source>
</evidence>
<organism evidence="1 2">
    <name type="scientific">Pontibacter silvestris</name>
    <dbReference type="NCBI Taxonomy" id="2305183"/>
    <lineage>
        <taxon>Bacteria</taxon>
        <taxon>Pseudomonadati</taxon>
        <taxon>Bacteroidota</taxon>
        <taxon>Cytophagia</taxon>
        <taxon>Cytophagales</taxon>
        <taxon>Hymenobacteraceae</taxon>
        <taxon>Pontibacter</taxon>
    </lineage>
</organism>
<gene>
    <name evidence="1" type="ORF">ACFSKU_02410</name>
</gene>
<dbReference type="Proteomes" id="UP001597369">
    <property type="component" value="Unassembled WGS sequence"/>
</dbReference>
<dbReference type="RefSeq" id="WP_229961909.1">
    <property type="nucleotide sequence ID" value="NZ_JAJJWI010000016.1"/>
</dbReference>
<name>A0ABW4WUT9_9BACT</name>
<comment type="caution">
    <text evidence="1">The sequence shown here is derived from an EMBL/GenBank/DDBJ whole genome shotgun (WGS) entry which is preliminary data.</text>
</comment>
<dbReference type="Pfam" id="PF13585">
    <property type="entry name" value="CHU_C"/>
    <property type="match status" value="1"/>
</dbReference>
<protein>
    <submittedName>
        <fullName evidence="1">Gliding motility-associated C-terminal domain-containing protein</fullName>
    </submittedName>
</protein>
<evidence type="ECO:0000313" key="1">
    <source>
        <dbReference type="EMBL" id="MFD2065720.1"/>
    </source>
</evidence>
<accession>A0ABW4WUT9</accession>
<reference evidence="2" key="1">
    <citation type="journal article" date="2019" name="Int. J. Syst. Evol. Microbiol.">
        <title>The Global Catalogue of Microorganisms (GCM) 10K type strain sequencing project: providing services to taxonomists for standard genome sequencing and annotation.</title>
        <authorList>
            <consortium name="The Broad Institute Genomics Platform"/>
            <consortium name="The Broad Institute Genome Sequencing Center for Infectious Disease"/>
            <person name="Wu L."/>
            <person name="Ma J."/>
        </authorList>
    </citation>
    <scope>NUCLEOTIDE SEQUENCE [LARGE SCALE GENOMIC DNA]</scope>
    <source>
        <strain evidence="2">JCM 16545</strain>
    </source>
</reference>
<dbReference type="EMBL" id="JBHUHV010000008">
    <property type="protein sequence ID" value="MFD2065720.1"/>
    <property type="molecule type" value="Genomic_DNA"/>
</dbReference>
<keyword evidence="2" id="KW-1185">Reference proteome</keyword>
<sequence length="187" mass="21031">MEHRSNYFFYKSNYSGKYWITATNPSGCSETDTVNISVIPSADIALPSEINVCYGNTARLNAATIADATYTWSTGQTTPEIEVASTSHLYEVTIHVNGCSYTRTIQIIEEECPIIPNIITLNNDGKNDTFLLEGANPENFALEILNRWGKSIYKTEHYNNKWPSSDLSTGTYYYLLRSHISQKSFKG</sequence>
<proteinExistence type="predicted"/>